<feature type="region of interest" description="Disordered" evidence="1">
    <location>
        <begin position="94"/>
        <end position="117"/>
    </location>
</feature>
<dbReference type="Proteomes" id="UP000279799">
    <property type="component" value="Chromosome"/>
</dbReference>
<evidence type="ECO:0000313" key="3">
    <source>
        <dbReference type="EMBL" id="VEJ08717.1"/>
    </source>
</evidence>
<accession>A0A448TRN7</accession>
<sequence length="287" mass="33505">MKDNFINELKDMNISARSNQIKLNSLNDNLFVPFNSVISDIKEPHYWDKYYLASKIDCLSQHFSKELIEHIIQVKEKIEKDNLDKNLDNIDKTISSKKEKKMSNNQKPDLDKFSPQDNNLNKALQEGDINRIRNALMSLLGNLHLSLEEVSKSIWYVYEKNPNVFVAYEINAFSPEINTESDKWDSNYFYRQQGYLNMNFALERLLHLFNVREFLSTKDGNFKQKDTRKTERSSDSKINSNDRYSRSNENVRAHTENYTKQTNSFIKIAATVGGVIFAVIGAIFLFK</sequence>
<evidence type="ECO:0000256" key="1">
    <source>
        <dbReference type="SAM" id="MobiDB-lite"/>
    </source>
</evidence>
<evidence type="ECO:0000313" key="4">
    <source>
        <dbReference type="Proteomes" id="UP000279799"/>
    </source>
</evidence>
<keyword evidence="2" id="KW-1133">Transmembrane helix</keyword>
<proteinExistence type="predicted"/>
<protein>
    <submittedName>
        <fullName evidence="3">Uncharacterized protein</fullName>
    </submittedName>
</protein>
<dbReference type="EMBL" id="LR134510">
    <property type="protein sequence ID" value="VEJ08717.1"/>
    <property type="molecule type" value="Genomic_DNA"/>
</dbReference>
<dbReference type="OrthoDB" id="9204502at2"/>
<reference evidence="3 4" key="1">
    <citation type="submission" date="2018-12" db="EMBL/GenBank/DDBJ databases">
        <authorList>
            <consortium name="Pathogen Informatics"/>
        </authorList>
    </citation>
    <scope>NUCLEOTIDE SEQUENCE [LARGE SCALE GENOMIC DNA]</scope>
    <source>
        <strain evidence="3 4">NCTC12871</strain>
    </source>
</reference>
<keyword evidence="2" id="KW-0812">Transmembrane</keyword>
<dbReference type="KEGG" id="adp:NCTC12871_00122"/>
<feature type="region of interest" description="Disordered" evidence="1">
    <location>
        <begin position="222"/>
        <end position="251"/>
    </location>
</feature>
<name>A0A448TRN7_9PAST</name>
<keyword evidence="2" id="KW-0472">Membrane</keyword>
<gene>
    <name evidence="3" type="ORF">NCTC12871_00122</name>
</gene>
<organism evidence="3 4">
    <name type="scientific">Actinobacillus delphinicola</name>
    <dbReference type="NCBI Taxonomy" id="51161"/>
    <lineage>
        <taxon>Bacteria</taxon>
        <taxon>Pseudomonadati</taxon>
        <taxon>Pseudomonadota</taxon>
        <taxon>Gammaproteobacteria</taxon>
        <taxon>Pasteurellales</taxon>
        <taxon>Pasteurellaceae</taxon>
        <taxon>Actinobacillus</taxon>
    </lineage>
</organism>
<feature type="transmembrane region" description="Helical" evidence="2">
    <location>
        <begin position="265"/>
        <end position="286"/>
    </location>
</feature>
<dbReference type="RefSeq" id="WP_126598027.1">
    <property type="nucleotide sequence ID" value="NZ_LR134510.1"/>
</dbReference>
<evidence type="ECO:0000256" key="2">
    <source>
        <dbReference type="SAM" id="Phobius"/>
    </source>
</evidence>
<dbReference type="AlphaFoldDB" id="A0A448TRN7"/>
<feature type="compositionally biased region" description="Basic and acidic residues" evidence="1">
    <location>
        <begin position="222"/>
        <end position="235"/>
    </location>
</feature>
<keyword evidence="4" id="KW-1185">Reference proteome</keyword>